<dbReference type="Proteomes" id="UP000199561">
    <property type="component" value="Unassembled WGS sequence"/>
</dbReference>
<accession>A0A1I4MD06</accession>
<dbReference type="InterPro" id="IPR036393">
    <property type="entry name" value="AceGlu_kinase-like_sf"/>
</dbReference>
<keyword evidence="8" id="KW-0963">Cytoplasm</keyword>
<dbReference type="AlphaFoldDB" id="A0A1I4MD06"/>
<evidence type="ECO:0000313" key="10">
    <source>
        <dbReference type="EMBL" id="SFM00905.1"/>
    </source>
</evidence>
<dbReference type="STRING" id="52442.SAMN05421880_10420"/>
<dbReference type="HAMAP" id="MF_01105">
    <property type="entry name" value="N_acetyl_glu_synth"/>
    <property type="match status" value="1"/>
</dbReference>
<evidence type="ECO:0000256" key="3">
    <source>
        <dbReference type="ARBA" id="ARBA00022571"/>
    </source>
</evidence>
<dbReference type="InterPro" id="IPR000182">
    <property type="entry name" value="GNAT_dom"/>
</dbReference>
<comment type="catalytic activity">
    <reaction evidence="7 8">
        <text>L-glutamate + acetyl-CoA = N-acetyl-L-glutamate + CoA + H(+)</text>
        <dbReference type="Rhea" id="RHEA:24292"/>
        <dbReference type="ChEBI" id="CHEBI:15378"/>
        <dbReference type="ChEBI" id="CHEBI:29985"/>
        <dbReference type="ChEBI" id="CHEBI:44337"/>
        <dbReference type="ChEBI" id="CHEBI:57287"/>
        <dbReference type="ChEBI" id="CHEBI:57288"/>
        <dbReference type="EC" id="2.3.1.1"/>
    </reaction>
</comment>
<reference evidence="10 11" key="1">
    <citation type="submission" date="2016-10" db="EMBL/GenBank/DDBJ databases">
        <authorList>
            <person name="de Groot N.N."/>
        </authorList>
    </citation>
    <scope>NUCLEOTIDE SEQUENCE [LARGE SCALE GENOMIC DNA]</scope>
    <source>
        <strain evidence="10 11">Nm146</strain>
    </source>
</reference>
<evidence type="ECO:0000256" key="7">
    <source>
        <dbReference type="ARBA" id="ARBA00048372"/>
    </source>
</evidence>
<dbReference type="Pfam" id="PF00583">
    <property type="entry name" value="Acetyltransf_1"/>
    <property type="match status" value="1"/>
</dbReference>
<dbReference type="GO" id="GO:0005737">
    <property type="term" value="C:cytoplasm"/>
    <property type="evidence" value="ECO:0007669"/>
    <property type="project" value="UniProtKB-SubCell"/>
</dbReference>
<keyword evidence="4 8" id="KW-0028">Amino-acid biosynthesis</keyword>
<comment type="similarity">
    <text evidence="2 8">Belongs to the acetyltransferase family. ArgA subfamily.</text>
</comment>
<dbReference type="EMBL" id="FOUF01000004">
    <property type="protein sequence ID" value="SFM00905.1"/>
    <property type="molecule type" value="Genomic_DNA"/>
</dbReference>
<evidence type="ECO:0000259" key="9">
    <source>
        <dbReference type="PROSITE" id="PS51186"/>
    </source>
</evidence>
<keyword evidence="3 8" id="KW-0055">Arginine biosynthesis</keyword>
<dbReference type="Pfam" id="PF00696">
    <property type="entry name" value="AA_kinase"/>
    <property type="match status" value="1"/>
</dbReference>
<dbReference type="PROSITE" id="PS51186">
    <property type="entry name" value="GNAT"/>
    <property type="match status" value="1"/>
</dbReference>
<keyword evidence="5 8" id="KW-0808">Transferase</keyword>
<keyword evidence="11" id="KW-1185">Reference proteome</keyword>
<protein>
    <recommendedName>
        <fullName evidence="8">Amino-acid acetyltransferase</fullName>
        <ecNumber evidence="8">2.3.1.1</ecNumber>
    </recommendedName>
    <alternativeName>
        <fullName evidence="8">N-acetylglutamate synthase</fullName>
        <shortName evidence="8">AGS</shortName>
        <shortName evidence="8">NAGS</shortName>
    </alternativeName>
</protein>
<evidence type="ECO:0000256" key="6">
    <source>
        <dbReference type="ARBA" id="ARBA00023315"/>
    </source>
</evidence>
<evidence type="ECO:0000256" key="8">
    <source>
        <dbReference type="HAMAP-Rule" id="MF_01105"/>
    </source>
</evidence>
<dbReference type="PANTHER" id="PTHR30602:SF12">
    <property type="entry name" value="AMINO-ACID ACETYLTRANSFERASE NAGS1, CHLOROPLASTIC-RELATED"/>
    <property type="match status" value="1"/>
</dbReference>
<dbReference type="InterPro" id="IPR033719">
    <property type="entry name" value="NAGS_kin"/>
</dbReference>
<gene>
    <name evidence="8" type="primary">argA</name>
    <name evidence="10" type="ORF">SAMN05421880_10420</name>
</gene>
<evidence type="ECO:0000313" key="11">
    <source>
        <dbReference type="Proteomes" id="UP000199561"/>
    </source>
</evidence>
<comment type="subcellular location">
    <subcellularLocation>
        <location evidence="8">Cytoplasm</location>
    </subcellularLocation>
</comment>
<keyword evidence="6 8" id="KW-0012">Acyltransferase</keyword>
<dbReference type="Gene3D" id="3.40.1160.10">
    <property type="entry name" value="Acetylglutamate kinase-like"/>
    <property type="match status" value="1"/>
</dbReference>
<dbReference type="EC" id="2.3.1.1" evidence="8"/>
<dbReference type="UniPathway" id="UPA00068">
    <property type="reaction ID" value="UER00106"/>
</dbReference>
<dbReference type="InterPro" id="IPR010167">
    <property type="entry name" value="NH2A_AcTrfase"/>
</dbReference>
<name>A0A1I4MD06_9PROT</name>
<feature type="domain" description="N-acetyltransferase" evidence="9">
    <location>
        <begin position="300"/>
        <end position="439"/>
    </location>
</feature>
<proteinExistence type="inferred from homology"/>
<dbReference type="SUPFAM" id="SSF53633">
    <property type="entry name" value="Carbamate kinase-like"/>
    <property type="match status" value="1"/>
</dbReference>
<dbReference type="SUPFAM" id="SSF55729">
    <property type="entry name" value="Acyl-CoA N-acyltransferases (Nat)"/>
    <property type="match status" value="1"/>
</dbReference>
<dbReference type="Gene3D" id="3.40.630.30">
    <property type="match status" value="1"/>
</dbReference>
<evidence type="ECO:0000256" key="2">
    <source>
        <dbReference type="ARBA" id="ARBA00009145"/>
    </source>
</evidence>
<dbReference type="NCBIfam" id="TIGR01890">
    <property type="entry name" value="N-Ac-Glu-synth"/>
    <property type="match status" value="1"/>
</dbReference>
<dbReference type="NCBIfam" id="NF003641">
    <property type="entry name" value="PRK05279.1"/>
    <property type="match status" value="1"/>
</dbReference>
<dbReference type="PIRSF" id="PIRSF000423">
    <property type="entry name" value="ArgA"/>
    <property type="match status" value="1"/>
</dbReference>
<evidence type="ECO:0000256" key="5">
    <source>
        <dbReference type="ARBA" id="ARBA00022679"/>
    </source>
</evidence>
<dbReference type="GO" id="GO:0006526">
    <property type="term" value="P:L-arginine biosynthetic process"/>
    <property type="evidence" value="ECO:0007669"/>
    <property type="project" value="UniProtKB-UniRule"/>
</dbReference>
<dbReference type="CDD" id="cd04301">
    <property type="entry name" value="NAT_SF"/>
    <property type="match status" value="1"/>
</dbReference>
<evidence type="ECO:0000256" key="4">
    <source>
        <dbReference type="ARBA" id="ARBA00022605"/>
    </source>
</evidence>
<comment type="miscellaneous">
    <text evidence="8">In bacteria which possess the bifunctional enzyme ornithine acetyltransferase/N-acetylglutamate synthase (ArgJ), ArgA fulfills an anaplerotic role.</text>
</comment>
<dbReference type="InterPro" id="IPR001048">
    <property type="entry name" value="Asp/Glu/Uridylate_kinase"/>
</dbReference>
<organism evidence="10 11">
    <name type="scientific">Nitrosomonas nitrosa</name>
    <dbReference type="NCBI Taxonomy" id="52442"/>
    <lineage>
        <taxon>Bacteria</taxon>
        <taxon>Pseudomonadati</taxon>
        <taxon>Pseudomonadota</taxon>
        <taxon>Betaproteobacteria</taxon>
        <taxon>Nitrosomonadales</taxon>
        <taxon>Nitrosomonadaceae</taxon>
        <taxon>Nitrosomonas</taxon>
    </lineage>
</organism>
<dbReference type="CDD" id="cd04237">
    <property type="entry name" value="AAK_NAGS-ABP"/>
    <property type="match status" value="1"/>
</dbReference>
<dbReference type="RefSeq" id="WP_090666438.1">
    <property type="nucleotide sequence ID" value="NZ_FOUF01000004.1"/>
</dbReference>
<dbReference type="PANTHER" id="PTHR30602">
    <property type="entry name" value="AMINO-ACID ACETYLTRANSFERASE"/>
    <property type="match status" value="1"/>
</dbReference>
<dbReference type="GO" id="GO:0004042">
    <property type="term" value="F:L-glutamate N-acetyltransferase activity"/>
    <property type="evidence" value="ECO:0007669"/>
    <property type="project" value="UniProtKB-UniRule"/>
</dbReference>
<comment type="pathway">
    <text evidence="1 8">Amino-acid biosynthesis; L-arginine biosynthesis; N(2)-acetyl-L-ornithine from L-glutamate: step 1/4.</text>
</comment>
<sequence length="448" mass="50100">MTRNIDFVAWFRSVAPYINAFRGKTFVIAFGGEVVADGNFVELVHDFNLLASLGIHLILVHGARPQIEFQLRQHNLDVIYVNGIRVTDMASLQCVKEAVGKVRVEIEALMSMGLPNSPMANSAIHVASGNFVTARPIGVLNGVDLMYTGEVRKINTSVIKARLEDGEIVLLSPLGYSPTGEIFNLTLENVATEVAIALRADKLIFLMNPAGISRKSKDHQDDCALWRELTVKEAKSVLKKFTTPIDLADDVQLYLPCAVRACEQGVGRVHLISRHIEGALLQELFTHEGIGSMITQGPLQTLRGAEIEDIGGILQLIEPLENEGVLVRRNRELLEIEINRFTVLEHDNMIIACAALYPFPEENASELACLAVHPYYRKTGCASTLLKHIEQQARTQGDHKLFVLTTRTAHWFIERGFVETTPDKLPKSKQNFYNYQRRSKVFMKQLPF</sequence>
<dbReference type="InterPro" id="IPR016181">
    <property type="entry name" value="Acyl_CoA_acyltransferase"/>
</dbReference>
<evidence type="ECO:0000256" key="1">
    <source>
        <dbReference type="ARBA" id="ARBA00004925"/>
    </source>
</evidence>